<evidence type="ECO:0000256" key="1">
    <source>
        <dbReference type="SAM" id="MobiDB-lite"/>
    </source>
</evidence>
<dbReference type="EMBL" id="LTAN01000005">
    <property type="protein sequence ID" value="OBR08558.1"/>
    <property type="molecule type" value="Genomic_DNA"/>
</dbReference>
<feature type="compositionally biased region" description="Basic and acidic residues" evidence="1">
    <location>
        <begin position="72"/>
        <end position="81"/>
    </location>
</feature>
<dbReference type="KEGG" id="chig:CH63R_07323"/>
<dbReference type="GeneID" id="28866405"/>
<organism evidence="2 3">
    <name type="scientific">Colletotrichum higginsianum (strain IMI 349063)</name>
    <name type="common">Crucifer anthracnose fungus</name>
    <dbReference type="NCBI Taxonomy" id="759273"/>
    <lineage>
        <taxon>Eukaryota</taxon>
        <taxon>Fungi</taxon>
        <taxon>Dikarya</taxon>
        <taxon>Ascomycota</taxon>
        <taxon>Pezizomycotina</taxon>
        <taxon>Sordariomycetes</taxon>
        <taxon>Hypocreomycetidae</taxon>
        <taxon>Glomerellales</taxon>
        <taxon>Glomerellaceae</taxon>
        <taxon>Colletotrichum</taxon>
        <taxon>Colletotrichum destructivum species complex</taxon>
    </lineage>
</organism>
<dbReference type="RefSeq" id="XP_018157076.1">
    <property type="nucleotide sequence ID" value="XM_018302298.1"/>
</dbReference>
<sequence>MAELYARPWLASPAAHAISDATGRDRSATDALMPRRNAVMPLRAAAASIARRWQSGANVSRPRQQATMPRSMDPDPDHSHR</sequence>
<dbReference type="AlphaFoldDB" id="A0A1B7Y9N5"/>
<evidence type="ECO:0000313" key="3">
    <source>
        <dbReference type="Proteomes" id="UP000092177"/>
    </source>
</evidence>
<gene>
    <name evidence="2" type="ORF">CH63R_07323</name>
</gene>
<evidence type="ECO:0000313" key="2">
    <source>
        <dbReference type="EMBL" id="OBR08558.1"/>
    </source>
</evidence>
<keyword evidence="3" id="KW-1185">Reference proteome</keyword>
<name>A0A1B7Y9N5_COLHI</name>
<dbReference type="Proteomes" id="UP000092177">
    <property type="component" value="Chromosome 5"/>
</dbReference>
<dbReference type="VEuPathDB" id="FungiDB:CH63R_07323"/>
<accession>A0A1B7Y9N5</accession>
<protein>
    <submittedName>
        <fullName evidence="2">Uncharacterized protein</fullName>
    </submittedName>
</protein>
<comment type="caution">
    <text evidence="2">The sequence shown here is derived from an EMBL/GenBank/DDBJ whole genome shotgun (WGS) entry which is preliminary data.</text>
</comment>
<feature type="region of interest" description="Disordered" evidence="1">
    <location>
        <begin position="52"/>
        <end position="81"/>
    </location>
</feature>
<proteinExistence type="predicted"/>
<reference evidence="3" key="1">
    <citation type="journal article" date="2017" name="BMC Genomics">
        <title>Gapless genome assembly of Colletotrichum higginsianum reveals chromosome structure and association of transposable elements with secondary metabolite gene clusters.</title>
        <authorList>
            <person name="Dallery J.-F."/>
            <person name="Lapalu N."/>
            <person name="Zampounis A."/>
            <person name="Pigne S."/>
            <person name="Luyten I."/>
            <person name="Amselem J."/>
            <person name="Wittenberg A.H.J."/>
            <person name="Zhou S."/>
            <person name="de Queiroz M.V."/>
            <person name="Robin G.P."/>
            <person name="Auger A."/>
            <person name="Hainaut M."/>
            <person name="Henrissat B."/>
            <person name="Kim K.-T."/>
            <person name="Lee Y.-H."/>
            <person name="Lespinet O."/>
            <person name="Schwartz D.C."/>
            <person name="Thon M.R."/>
            <person name="O'Connell R.J."/>
        </authorList>
    </citation>
    <scope>NUCLEOTIDE SEQUENCE [LARGE SCALE GENOMIC DNA]</scope>
    <source>
        <strain evidence="3">IMI 349063</strain>
    </source>
</reference>
<feature type="compositionally biased region" description="Polar residues" evidence="1">
    <location>
        <begin position="55"/>
        <end position="68"/>
    </location>
</feature>